<dbReference type="Proteomes" id="UP001163603">
    <property type="component" value="Chromosome 12"/>
</dbReference>
<proteinExistence type="predicted"/>
<name>A0ACC0XHH6_9ROSI</name>
<evidence type="ECO:0000313" key="1">
    <source>
        <dbReference type="EMBL" id="KAJ0016798.1"/>
    </source>
</evidence>
<evidence type="ECO:0000313" key="2">
    <source>
        <dbReference type="Proteomes" id="UP001163603"/>
    </source>
</evidence>
<dbReference type="EMBL" id="CM047747">
    <property type="protein sequence ID" value="KAJ0016798.1"/>
    <property type="molecule type" value="Genomic_DNA"/>
</dbReference>
<protein>
    <submittedName>
        <fullName evidence="1">Uncharacterized protein</fullName>
    </submittedName>
</protein>
<keyword evidence="2" id="KW-1185">Reference proteome</keyword>
<gene>
    <name evidence="1" type="ORF">Pint_11920</name>
</gene>
<accession>A0ACC0XHH6</accession>
<organism evidence="1 2">
    <name type="scientific">Pistacia integerrima</name>
    <dbReference type="NCBI Taxonomy" id="434235"/>
    <lineage>
        <taxon>Eukaryota</taxon>
        <taxon>Viridiplantae</taxon>
        <taxon>Streptophyta</taxon>
        <taxon>Embryophyta</taxon>
        <taxon>Tracheophyta</taxon>
        <taxon>Spermatophyta</taxon>
        <taxon>Magnoliopsida</taxon>
        <taxon>eudicotyledons</taxon>
        <taxon>Gunneridae</taxon>
        <taxon>Pentapetalae</taxon>
        <taxon>rosids</taxon>
        <taxon>malvids</taxon>
        <taxon>Sapindales</taxon>
        <taxon>Anacardiaceae</taxon>
        <taxon>Pistacia</taxon>
    </lineage>
</organism>
<reference evidence="2" key="1">
    <citation type="journal article" date="2023" name="G3 (Bethesda)">
        <title>Genome assembly and association tests identify interacting loci associated with vigor, precocity, and sex in interspecific pistachio rootstocks.</title>
        <authorList>
            <person name="Palmer W."/>
            <person name="Jacygrad E."/>
            <person name="Sagayaradj S."/>
            <person name="Cavanaugh K."/>
            <person name="Han R."/>
            <person name="Bertier L."/>
            <person name="Beede B."/>
            <person name="Kafkas S."/>
            <person name="Golino D."/>
            <person name="Preece J."/>
            <person name="Michelmore R."/>
        </authorList>
    </citation>
    <scope>NUCLEOTIDE SEQUENCE [LARGE SCALE GENOMIC DNA]</scope>
</reference>
<comment type="caution">
    <text evidence="1">The sequence shown here is derived from an EMBL/GenBank/DDBJ whole genome shotgun (WGS) entry which is preliminary data.</text>
</comment>
<sequence>MAPEYAMDGIFSVKSDVYSFGVLLLEIISGRKNTRFHLSEHDESLLSYAWKLWREGHALELMDPEMVQSCVPIEFLKYIYIGLLCVQEDPLDRPIMSSIVVMLVSDTITLPKPTQPAFSVGRFVGKSDQASPTSGKGSSINEVTLSNVIAR</sequence>